<proteinExistence type="predicted"/>
<evidence type="ECO:0000313" key="1">
    <source>
        <dbReference type="EMBL" id="SVA66312.1"/>
    </source>
</evidence>
<dbReference type="Pfam" id="PF21799">
    <property type="entry name" value="MurD-like_N"/>
    <property type="match status" value="1"/>
</dbReference>
<gene>
    <name evidence="1" type="ORF">METZ01_LOCUS119166</name>
</gene>
<sequence>MNWQEEQVIAQRLNNRTLVVGLGETGVATVCHLRSQGRAVLVIDSRVNPPGLARLRQRCPEVPVVLETLSPRWLLGIGEVVLSPGLAADIQLVAEA</sequence>
<dbReference type="SUPFAM" id="SSF51984">
    <property type="entry name" value="MurCD N-terminal domain"/>
    <property type="match status" value="1"/>
</dbReference>
<evidence type="ECO:0008006" key="2">
    <source>
        <dbReference type="Google" id="ProtNLM"/>
    </source>
</evidence>
<dbReference type="AlphaFoldDB" id="A0A381XPB0"/>
<dbReference type="EMBL" id="UINC01015813">
    <property type="protein sequence ID" value="SVA66312.1"/>
    <property type="molecule type" value="Genomic_DNA"/>
</dbReference>
<feature type="non-terminal residue" evidence="1">
    <location>
        <position position="96"/>
    </location>
</feature>
<protein>
    <recommendedName>
        <fullName evidence="2">UDP-N-acetylmuramoyl-L-alanine--D-glutamate ligase</fullName>
    </recommendedName>
</protein>
<accession>A0A381XPB0</accession>
<reference evidence="1" key="1">
    <citation type="submission" date="2018-05" db="EMBL/GenBank/DDBJ databases">
        <authorList>
            <person name="Lanie J.A."/>
            <person name="Ng W.-L."/>
            <person name="Kazmierczak K.M."/>
            <person name="Andrzejewski T.M."/>
            <person name="Davidsen T.M."/>
            <person name="Wayne K.J."/>
            <person name="Tettelin H."/>
            <person name="Glass J.I."/>
            <person name="Rusch D."/>
            <person name="Podicherti R."/>
            <person name="Tsui H.-C.T."/>
            <person name="Winkler M.E."/>
        </authorList>
    </citation>
    <scope>NUCLEOTIDE SEQUENCE</scope>
</reference>
<name>A0A381XPB0_9ZZZZ</name>
<dbReference type="Gene3D" id="3.40.50.720">
    <property type="entry name" value="NAD(P)-binding Rossmann-like Domain"/>
    <property type="match status" value="1"/>
</dbReference>
<organism evidence="1">
    <name type="scientific">marine metagenome</name>
    <dbReference type="NCBI Taxonomy" id="408172"/>
    <lineage>
        <taxon>unclassified sequences</taxon>
        <taxon>metagenomes</taxon>
        <taxon>ecological metagenomes</taxon>
    </lineage>
</organism>